<feature type="domain" description="Amidohydrolase-related" evidence="1">
    <location>
        <begin position="58"/>
        <end position="418"/>
    </location>
</feature>
<protein>
    <submittedName>
        <fullName evidence="2">Hydrolase</fullName>
    </submittedName>
</protein>
<dbReference type="OrthoDB" id="3514520at2"/>
<dbReference type="EMBL" id="BAFB01000240">
    <property type="protein sequence ID" value="GAB36834.1"/>
    <property type="molecule type" value="Genomic_DNA"/>
</dbReference>
<dbReference type="PANTHER" id="PTHR43135">
    <property type="entry name" value="ALPHA-D-RIBOSE 1-METHYLPHOSPHONATE 5-TRIPHOSPHATE DIPHOSPHATASE"/>
    <property type="match status" value="1"/>
</dbReference>
<dbReference type="STRING" id="1108044.GOOTI_240_00140"/>
<dbReference type="InterPro" id="IPR011059">
    <property type="entry name" value="Metal-dep_hydrolase_composite"/>
</dbReference>
<sequence length="438" mass="46583">MITPFALTDITVLTGDAHGTVHENWTVVVDASGTIEHAGPSGSIELGSRAVVDGKGKFVIPGLINAHAHLFSDGKPLAPLLTGPRTKHLVAKVLHSPAGRWLTTRRTKANAINQLHSGVTTIRSVGDVRYEVMAVRDAIERGDYLGPTILPSGPLLAITDGHGAPQISLTSDTPAQARHNTLENLRRGAQTIKISATAGVTDAKEVGYAGKPEMSEQAMRAVCEEAHAVGVIVAAHAQSEEGVLSALRAGVDTIEHGSQMSDAVVELFLDNPNSLRGYSAMIPTVQACLPLVELDQSVSGATDVVRENAKLVLDEMVSGIATCVEHGIAMGVGNDSAVSYVTHSNFWRELDFLVRYTDLDTRGVLHATTAVNAAILGIDSVTGSIEPGKSADLVVLEDDPLESFRNLESPWMVVVRGERIDHPQITRIPEIDEQLDTL</sequence>
<dbReference type="SUPFAM" id="SSF51556">
    <property type="entry name" value="Metallo-dependent hydrolases"/>
    <property type="match status" value="1"/>
</dbReference>
<evidence type="ECO:0000313" key="2">
    <source>
        <dbReference type="EMBL" id="GAB36834.1"/>
    </source>
</evidence>
<evidence type="ECO:0000313" key="3">
    <source>
        <dbReference type="Proteomes" id="UP000005038"/>
    </source>
</evidence>
<dbReference type="Gene3D" id="3.40.50.10910">
    <property type="entry name" value="Amidohydrolase"/>
    <property type="match status" value="1"/>
</dbReference>
<dbReference type="InterPro" id="IPR057744">
    <property type="entry name" value="OTAase-like"/>
</dbReference>
<dbReference type="Proteomes" id="UP000005038">
    <property type="component" value="Unassembled WGS sequence"/>
</dbReference>
<dbReference type="PANTHER" id="PTHR43135:SF3">
    <property type="entry name" value="ALPHA-D-RIBOSE 1-METHYLPHOSPHONATE 5-TRIPHOSPHATE DIPHOSPHATASE"/>
    <property type="match status" value="1"/>
</dbReference>
<dbReference type="InterPro" id="IPR051781">
    <property type="entry name" value="Metallo-dep_Hydrolase"/>
</dbReference>
<comment type="caution">
    <text evidence="2">The sequence shown here is derived from an EMBL/GenBank/DDBJ whole genome shotgun (WGS) entry which is preliminary data.</text>
</comment>
<dbReference type="CDD" id="cd01299">
    <property type="entry name" value="Met_dep_hydrolase_A"/>
    <property type="match status" value="1"/>
</dbReference>
<dbReference type="InterPro" id="IPR032466">
    <property type="entry name" value="Metal_Hydrolase"/>
</dbReference>
<proteinExistence type="predicted"/>
<gene>
    <name evidence="2" type="ORF">GOOTI_240_00140</name>
</gene>
<accession>H5TTM6</accession>
<dbReference type="Gene3D" id="2.30.40.10">
    <property type="entry name" value="Urease, subunit C, domain 1"/>
    <property type="match status" value="1"/>
</dbReference>
<dbReference type="InterPro" id="IPR006680">
    <property type="entry name" value="Amidohydro-rel"/>
</dbReference>
<dbReference type="Pfam" id="PF01979">
    <property type="entry name" value="Amidohydro_1"/>
    <property type="match status" value="1"/>
</dbReference>
<keyword evidence="3" id="KW-1185">Reference proteome</keyword>
<reference evidence="2" key="1">
    <citation type="submission" date="2012-02" db="EMBL/GenBank/DDBJ databases">
        <title>Whole genome shotgun sequence of Gordonia otitidis NBRC 100426.</title>
        <authorList>
            <person name="Yoshida I."/>
            <person name="Hosoyama A."/>
            <person name="Tsuchikane K."/>
            <person name="Katsumata H."/>
            <person name="Yamazaki S."/>
            <person name="Fujita N."/>
        </authorList>
    </citation>
    <scope>NUCLEOTIDE SEQUENCE [LARGE SCALE GENOMIC DNA]</scope>
    <source>
        <strain evidence="2">NBRC 100426</strain>
    </source>
</reference>
<dbReference type="AlphaFoldDB" id="H5TTM6"/>
<keyword evidence="2" id="KW-0378">Hydrolase</keyword>
<dbReference type="Gene3D" id="1.20.58.520">
    <property type="entry name" value="Amidohydrolase"/>
    <property type="match status" value="1"/>
</dbReference>
<name>H5TTM6_GORO1</name>
<evidence type="ECO:0000259" key="1">
    <source>
        <dbReference type="Pfam" id="PF01979"/>
    </source>
</evidence>
<organism evidence="2 3">
    <name type="scientific">Gordonia otitidis (strain DSM 44809 / CCUG 52243 / JCM 12355 / NBRC 100426 / IFM 10032)</name>
    <dbReference type="NCBI Taxonomy" id="1108044"/>
    <lineage>
        <taxon>Bacteria</taxon>
        <taxon>Bacillati</taxon>
        <taxon>Actinomycetota</taxon>
        <taxon>Actinomycetes</taxon>
        <taxon>Mycobacteriales</taxon>
        <taxon>Gordoniaceae</taxon>
        <taxon>Gordonia</taxon>
    </lineage>
</organism>
<dbReference type="GO" id="GO:0016810">
    <property type="term" value="F:hydrolase activity, acting on carbon-nitrogen (but not peptide) bonds"/>
    <property type="evidence" value="ECO:0007669"/>
    <property type="project" value="InterPro"/>
</dbReference>
<dbReference type="SUPFAM" id="SSF51338">
    <property type="entry name" value="Composite domain of metallo-dependent hydrolases"/>
    <property type="match status" value="1"/>
</dbReference>
<dbReference type="Gene3D" id="3.30.110.90">
    <property type="entry name" value="Amidohydrolase"/>
    <property type="match status" value="1"/>
</dbReference>